<dbReference type="RefSeq" id="WP_108410325.1">
    <property type="nucleotide sequence ID" value="NZ_JAULSJ010000027.1"/>
</dbReference>
<reference evidence="1" key="1">
    <citation type="submission" date="2023-07" db="EMBL/GenBank/DDBJ databases">
        <title>AMR profile of multidrug- resistance Chryseobacterium gambrini related strain.</title>
        <authorList>
            <person name="Kirdat K."/>
            <person name="Bhatt A."/>
            <person name="Kuyare S."/>
            <person name="Yadav A."/>
        </authorList>
    </citation>
    <scope>NUCLEOTIDE SEQUENCE</scope>
    <source>
        <strain evidence="1">APV-1</strain>
    </source>
</reference>
<proteinExistence type="predicted"/>
<dbReference type="SUPFAM" id="SSF47336">
    <property type="entry name" value="ACP-like"/>
    <property type="match status" value="1"/>
</dbReference>
<dbReference type="InterPro" id="IPR036736">
    <property type="entry name" value="ACP-like_sf"/>
</dbReference>
<protein>
    <recommendedName>
        <fullName evidence="3">Acyl carrier protein</fullName>
    </recommendedName>
</protein>
<evidence type="ECO:0008006" key="3">
    <source>
        <dbReference type="Google" id="ProtNLM"/>
    </source>
</evidence>
<gene>
    <name evidence="1" type="ORF">QWT87_15780</name>
</gene>
<sequence length="85" mass="9787">MISTEQRIVAILDTITSQNSIFSEMTTEEKIQTLPSESMLTLQFITYLEEEFDIEFEDDELDISFFESIGKITAAVMKHTNEKTV</sequence>
<name>A0ABT8U5L0_9FLAO</name>
<keyword evidence="2" id="KW-1185">Reference proteome</keyword>
<dbReference type="Gene3D" id="1.10.1200.10">
    <property type="entry name" value="ACP-like"/>
    <property type="match status" value="1"/>
</dbReference>
<dbReference type="EMBL" id="JAULSJ010000027">
    <property type="protein sequence ID" value="MDO3426348.1"/>
    <property type="molecule type" value="Genomic_DNA"/>
</dbReference>
<organism evidence="1 2">
    <name type="scientific">Chryseobacterium urinae</name>
    <dbReference type="NCBI Taxonomy" id="3058400"/>
    <lineage>
        <taxon>Bacteria</taxon>
        <taxon>Pseudomonadati</taxon>
        <taxon>Bacteroidota</taxon>
        <taxon>Flavobacteriia</taxon>
        <taxon>Flavobacteriales</taxon>
        <taxon>Weeksellaceae</taxon>
        <taxon>Chryseobacterium group</taxon>
        <taxon>Chryseobacterium</taxon>
    </lineage>
</organism>
<evidence type="ECO:0000313" key="2">
    <source>
        <dbReference type="Proteomes" id="UP001168128"/>
    </source>
</evidence>
<dbReference type="Proteomes" id="UP001168128">
    <property type="component" value="Unassembled WGS sequence"/>
</dbReference>
<accession>A0ABT8U5L0</accession>
<comment type="caution">
    <text evidence="1">The sequence shown here is derived from an EMBL/GenBank/DDBJ whole genome shotgun (WGS) entry which is preliminary data.</text>
</comment>
<evidence type="ECO:0000313" key="1">
    <source>
        <dbReference type="EMBL" id="MDO3426348.1"/>
    </source>
</evidence>